<name>A0A402CT83_9BACT</name>
<dbReference type="AlphaFoldDB" id="A0A402CT83"/>
<dbReference type="InterPro" id="IPR036291">
    <property type="entry name" value="NAD(P)-bd_dom_sf"/>
</dbReference>
<dbReference type="InterPro" id="IPR001509">
    <property type="entry name" value="Epimerase_deHydtase"/>
</dbReference>
<keyword evidence="3" id="KW-1185">Reference proteome</keyword>
<evidence type="ECO:0000313" key="3">
    <source>
        <dbReference type="Proteomes" id="UP000287394"/>
    </source>
</evidence>
<dbReference type="Proteomes" id="UP000287394">
    <property type="component" value="Chromosome"/>
</dbReference>
<comment type="similarity">
    <text evidence="1">Belongs to the NAD(P)-dependent epimerase/dehydratase family.</text>
</comment>
<dbReference type="OrthoDB" id="9795501at2"/>
<dbReference type="PANTHER" id="PTHR43000">
    <property type="entry name" value="DTDP-D-GLUCOSE 4,6-DEHYDRATASE-RELATED"/>
    <property type="match status" value="1"/>
</dbReference>
<dbReference type="EMBL" id="AP025739">
    <property type="protein sequence ID" value="BDI30833.1"/>
    <property type="molecule type" value="Genomic_DNA"/>
</dbReference>
<dbReference type="Pfam" id="PF01370">
    <property type="entry name" value="Epimerase"/>
    <property type="match status" value="1"/>
</dbReference>
<proteinExistence type="inferred from homology"/>
<dbReference type="RefSeq" id="WP_119320580.1">
    <property type="nucleotide sequence ID" value="NZ_AP025739.1"/>
</dbReference>
<reference evidence="2 3" key="1">
    <citation type="journal article" date="2019" name="Int. J. Syst. Evol. Microbiol.">
        <title>Capsulimonas corticalis gen. nov., sp. nov., an aerobic capsulated bacterium, of a novel bacterial order, Capsulimonadales ord. nov., of the class Armatimonadia of the phylum Armatimonadetes.</title>
        <authorList>
            <person name="Li J."/>
            <person name="Kudo C."/>
            <person name="Tonouchi A."/>
        </authorList>
    </citation>
    <scope>NUCLEOTIDE SEQUENCE [LARGE SCALE GENOMIC DNA]</scope>
    <source>
        <strain evidence="2 3">AX-7</strain>
    </source>
</reference>
<dbReference type="SUPFAM" id="SSF51735">
    <property type="entry name" value="NAD(P)-binding Rossmann-fold domains"/>
    <property type="match status" value="1"/>
</dbReference>
<gene>
    <name evidence="2" type="ORF">CCAX7_28840</name>
</gene>
<dbReference type="Gene3D" id="3.40.50.720">
    <property type="entry name" value="NAD(P)-binding Rossmann-like Domain"/>
    <property type="match status" value="1"/>
</dbReference>
<organism evidence="2 3">
    <name type="scientific">Capsulimonas corticalis</name>
    <dbReference type="NCBI Taxonomy" id="2219043"/>
    <lineage>
        <taxon>Bacteria</taxon>
        <taxon>Bacillati</taxon>
        <taxon>Armatimonadota</taxon>
        <taxon>Armatimonadia</taxon>
        <taxon>Capsulimonadales</taxon>
        <taxon>Capsulimonadaceae</taxon>
        <taxon>Capsulimonas</taxon>
    </lineage>
</organism>
<evidence type="ECO:0000313" key="2">
    <source>
        <dbReference type="EMBL" id="BDI30833.1"/>
    </source>
</evidence>
<dbReference type="FunCoup" id="A0A402CT83">
    <property type="interactions" value="10"/>
</dbReference>
<dbReference type="CDD" id="cd08946">
    <property type="entry name" value="SDR_e"/>
    <property type="match status" value="1"/>
</dbReference>
<evidence type="ECO:0000256" key="1">
    <source>
        <dbReference type="ARBA" id="ARBA00007637"/>
    </source>
</evidence>
<accession>A0A402CT83</accession>
<protein>
    <submittedName>
        <fullName evidence="2">TDP-glucose-4,6-dehydratase</fullName>
    </submittedName>
</protein>
<sequence length="249" mass="27877">MTQESKRRVLVTGAAGYIGSYFAEHSSEKYDLRLMVREQDWAIDRIRPFGEVVYADLSSIERLQELFEGVDAIVHLAANPRPDALWNDLLEPNIIGTYNVFTAAVAAKVRRVIYASSVHAVAGYPDDVQVKTGDPVNPPDLYGVAKCFGEALARYMSSQQGLSAIVVRIGAYKTVERGRMDKGPHLRNSFVSKRDLNQLLHRCIDVEDLPFAILHGVSDNQFKRLDISTTRDLVGYDPQDDVLRDEPLP</sequence>
<dbReference type="KEGG" id="ccot:CCAX7_28840"/>